<gene>
    <name evidence="1" type="ORF">N7456_000362</name>
</gene>
<evidence type="ECO:0000313" key="1">
    <source>
        <dbReference type="EMBL" id="KAJ5116014.1"/>
    </source>
</evidence>
<reference evidence="1" key="2">
    <citation type="journal article" date="2023" name="IMA Fungus">
        <title>Comparative genomic study of the Penicillium genus elucidates a diverse pangenome and 15 lateral gene transfer events.</title>
        <authorList>
            <person name="Petersen C."/>
            <person name="Sorensen T."/>
            <person name="Nielsen M.R."/>
            <person name="Sondergaard T.E."/>
            <person name="Sorensen J.L."/>
            <person name="Fitzpatrick D.A."/>
            <person name="Frisvad J.C."/>
            <person name="Nielsen K.L."/>
        </authorList>
    </citation>
    <scope>NUCLEOTIDE SEQUENCE</scope>
    <source>
        <strain evidence="1">IBT 30069</strain>
    </source>
</reference>
<accession>A0A9W9KS58</accession>
<dbReference type="Proteomes" id="UP001149165">
    <property type="component" value="Unassembled WGS sequence"/>
</dbReference>
<protein>
    <submittedName>
        <fullName evidence="1">Uncharacterized protein</fullName>
    </submittedName>
</protein>
<proteinExistence type="predicted"/>
<comment type="caution">
    <text evidence="1">The sequence shown here is derived from an EMBL/GenBank/DDBJ whole genome shotgun (WGS) entry which is preliminary data.</text>
</comment>
<organism evidence="1 2">
    <name type="scientific">Penicillium angulare</name>
    <dbReference type="NCBI Taxonomy" id="116970"/>
    <lineage>
        <taxon>Eukaryota</taxon>
        <taxon>Fungi</taxon>
        <taxon>Dikarya</taxon>
        <taxon>Ascomycota</taxon>
        <taxon>Pezizomycotina</taxon>
        <taxon>Eurotiomycetes</taxon>
        <taxon>Eurotiomycetidae</taxon>
        <taxon>Eurotiales</taxon>
        <taxon>Aspergillaceae</taxon>
        <taxon>Penicillium</taxon>
    </lineage>
</organism>
<evidence type="ECO:0000313" key="2">
    <source>
        <dbReference type="Proteomes" id="UP001149165"/>
    </source>
</evidence>
<reference evidence="1" key="1">
    <citation type="submission" date="2022-11" db="EMBL/GenBank/DDBJ databases">
        <authorList>
            <person name="Petersen C."/>
        </authorList>
    </citation>
    <scope>NUCLEOTIDE SEQUENCE</scope>
    <source>
        <strain evidence="1">IBT 30069</strain>
    </source>
</reference>
<sequence length="196" mass="22601">MPNTINHRLVVDPQVLALDRFNMRHFDKEPKTIVFDLWDTILCSKYGKYIYARIEQISTDEIVKSIQSLVTKLLNQRHSKKSPFPYEPNEICIKIFTPIEEQVHRESMRKLHKQRPYLGADKVQIPSMDYATGLEASINILDLVPTGDWNKQVPHESILLCSKTMTHGSSRLTEHPTGLATLREICPGLMCKLWTS</sequence>
<dbReference type="EMBL" id="JAPQKH010000001">
    <property type="protein sequence ID" value="KAJ5116014.1"/>
    <property type="molecule type" value="Genomic_DNA"/>
</dbReference>
<keyword evidence="2" id="KW-1185">Reference proteome</keyword>
<name>A0A9W9KS58_9EURO</name>
<dbReference type="AlphaFoldDB" id="A0A9W9KS58"/>